<feature type="domain" description="GGDEF" evidence="6">
    <location>
        <begin position="518"/>
        <end position="651"/>
    </location>
</feature>
<dbReference type="RefSeq" id="WP_136347452.1">
    <property type="nucleotide sequence ID" value="NZ_SSOC01000002.1"/>
</dbReference>
<dbReference type="GO" id="GO:0052621">
    <property type="term" value="F:diguanylate cyclase activity"/>
    <property type="evidence" value="ECO:0007669"/>
    <property type="project" value="UniProtKB-EC"/>
</dbReference>
<keyword evidence="9" id="KW-1185">Reference proteome</keyword>
<dbReference type="CDD" id="cd01949">
    <property type="entry name" value="GGDEF"/>
    <property type="match status" value="1"/>
</dbReference>
<evidence type="ECO:0000313" key="9">
    <source>
        <dbReference type="Proteomes" id="UP000308430"/>
    </source>
</evidence>
<evidence type="ECO:0000256" key="4">
    <source>
        <dbReference type="SAM" id="MobiDB-lite"/>
    </source>
</evidence>
<dbReference type="InterPro" id="IPR011006">
    <property type="entry name" value="CheY-like_superfamily"/>
</dbReference>
<dbReference type="SMART" id="SM00448">
    <property type="entry name" value="REC"/>
    <property type="match status" value="1"/>
</dbReference>
<organism evidence="8 9">
    <name type="scientific">Pseudothauera nasutitermitis</name>
    <dbReference type="NCBI Taxonomy" id="2565930"/>
    <lineage>
        <taxon>Bacteria</taxon>
        <taxon>Pseudomonadati</taxon>
        <taxon>Pseudomonadota</taxon>
        <taxon>Betaproteobacteria</taxon>
        <taxon>Rhodocyclales</taxon>
        <taxon>Zoogloeaceae</taxon>
        <taxon>Pseudothauera</taxon>
    </lineage>
</organism>
<comment type="caution">
    <text evidence="8">The sequence shown here is derived from an EMBL/GenBank/DDBJ whole genome shotgun (WGS) entry which is preliminary data.</text>
</comment>
<dbReference type="CDD" id="cd17574">
    <property type="entry name" value="REC_OmpR"/>
    <property type="match status" value="1"/>
</dbReference>
<dbReference type="InterPro" id="IPR043128">
    <property type="entry name" value="Rev_trsase/Diguanyl_cyclase"/>
</dbReference>
<dbReference type="SUPFAM" id="SSF109604">
    <property type="entry name" value="HD-domain/PDEase-like"/>
    <property type="match status" value="1"/>
</dbReference>
<dbReference type="Pfam" id="PF00990">
    <property type="entry name" value="GGDEF"/>
    <property type="match status" value="1"/>
</dbReference>
<feature type="domain" description="Response regulatory" evidence="5">
    <location>
        <begin position="338"/>
        <end position="454"/>
    </location>
</feature>
<dbReference type="Pfam" id="PF00072">
    <property type="entry name" value="Response_reg"/>
    <property type="match status" value="1"/>
</dbReference>
<dbReference type="Gene3D" id="3.40.50.2300">
    <property type="match status" value="1"/>
</dbReference>
<dbReference type="AlphaFoldDB" id="A0A4S4B1S3"/>
<dbReference type="Gene3D" id="3.30.70.270">
    <property type="match status" value="1"/>
</dbReference>
<evidence type="ECO:0000259" key="7">
    <source>
        <dbReference type="PROSITE" id="PS51833"/>
    </source>
</evidence>
<reference evidence="8 9" key="1">
    <citation type="submission" date="2019-04" db="EMBL/GenBank/DDBJ databases">
        <title>Azoarcus nasutitermitis sp. nov. isolated from termite nest.</title>
        <authorList>
            <person name="Lin S.-Y."/>
            <person name="Hameed A."/>
            <person name="Hsu Y.-H."/>
            <person name="Young C.-C."/>
        </authorList>
    </citation>
    <scope>NUCLEOTIDE SEQUENCE [LARGE SCALE GENOMIC DNA]</scope>
    <source>
        <strain evidence="8 9">CC-YHH838</strain>
    </source>
</reference>
<dbReference type="EC" id="2.7.7.65" evidence="1"/>
<dbReference type="GO" id="GO:0005886">
    <property type="term" value="C:plasma membrane"/>
    <property type="evidence" value="ECO:0007669"/>
    <property type="project" value="TreeGrafter"/>
</dbReference>
<gene>
    <name evidence="8" type="ORF">E6C76_06655</name>
</gene>
<evidence type="ECO:0000256" key="1">
    <source>
        <dbReference type="ARBA" id="ARBA00012528"/>
    </source>
</evidence>
<sequence>MTNTFDSKRYEQLKASGDLPSPRGVALAIIRLTQHDEVSMVELARVIKSDPAFVGRLIKAANGIVALTRRPVVSVQEALMVLGLPAVRSMALGFSLLSNYRRGACRGFDYGLFWSRSLAMALATQVLAQRNRAGAPDELFSLGLLADVGRLALATLYPVEYGQVLVEARRFPELRLSDLEHRAFAMTHTELGAAMLSDWGVPKVLIEPVSLYETPERMSCAPGTRIHMLLNTLVLGGMVADLCQAPREGHAEIAARMIELGATIDLPPAELASAGEHIATLWLEWRGMLQLEPVDAPDFKALLEQGGGPQTLRMPQPVREEPAEEGSAAEEDEESAVRVLVVEDDAEVRAQLRAVLEEASYAVHEATDGHAGMESALELQPDVLLCDSAMPGMDGLELIRALRATRIGRNLYILLLTETEEDEGLIEAFEAGADDFIGKPLNPRVLAARMRAALRVVRLQQELEHDREEIRRFAAELAVSNRRLQEAALTDALTGFPNRRYAIERMQQEWQGSSRSGRPLSCMIIDIDEFKRINDTLGHDAGDAVLRAAADALRGALRGQDVICRTGGDEFLAICPDTELQSALVCGERLRHAVDGLTVRIGDKLIRVSISIGVAVREAAMADLDALIKRADQGAYRAKQLGRNRTEAVQLQHGRSDGR</sequence>
<feature type="compositionally biased region" description="Acidic residues" evidence="4">
    <location>
        <begin position="322"/>
        <end position="334"/>
    </location>
</feature>
<evidence type="ECO:0000313" key="8">
    <source>
        <dbReference type="EMBL" id="THF66511.1"/>
    </source>
</evidence>
<evidence type="ECO:0000259" key="6">
    <source>
        <dbReference type="PROSITE" id="PS50887"/>
    </source>
</evidence>
<dbReference type="SMART" id="SM00267">
    <property type="entry name" value="GGDEF"/>
    <property type="match status" value="1"/>
</dbReference>
<dbReference type="SUPFAM" id="SSF52172">
    <property type="entry name" value="CheY-like"/>
    <property type="match status" value="1"/>
</dbReference>
<feature type="domain" description="HDOD" evidence="7">
    <location>
        <begin position="19"/>
        <end position="215"/>
    </location>
</feature>
<dbReference type="Gene3D" id="1.10.3210.10">
    <property type="entry name" value="Hypothetical protein af1432"/>
    <property type="match status" value="1"/>
</dbReference>
<keyword evidence="3" id="KW-0597">Phosphoprotein</keyword>
<dbReference type="GO" id="GO:0000160">
    <property type="term" value="P:phosphorelay signal transduction system"/>
    <property type="evidence" value="ECO:0007669"/>
    <property type="project" value="InterPro"/>
</dbReference>
<dbReference type="InterPro" id="IPR013976">
    <property type="entry name" value="HDOD"/>
</dbReference>
<dbReference type="Pfam" id="PF08668">
    <property type="entry name" value="HDOD"/>
    <property type="match status" value="1"/>
</dbReference>
<dbReference type="PANTHER" id="PTHR45138">
    <property type="entry name" value="REGULATORY COMPONENTS OF SENSORY TRANSDUCTION SYSTEM"/>
    <property type="match status" value="1"/>
</dbReference>
<name>A0A4S4B1S3_9RHOO</name>
<dbReference type="NCBIfam" id="TIGR00254">
    <property type="entry name" value="GGDEF"/>
    <property type="match status" value="1"/>
</dbReference>
<dbReference type="InterPro" id="IPR050469">
    <property type="entry name" value="Diguanylate_Cyclase"/>
</dbReference>
<dbReference type="PROSITE" id="PS50110">
    <property type="entry name" value="RESPONSE_REGULATORY"/>
    <property type="match status" value="1"/>
</dbReference>
<evidence type="ECO:0000256" key="3">
    <source>
        <dbReference type="PROSITE-ProRule" id="PRU00169"/>
    </source>
</evidence>
<dbReference type="SUPFAM" id="SSF55073">
    <property type="entry name" value="Nucleotide cyclase"/>
    <property type="match status" value="1"/>
</dbReference>
<proteinExistence type="predicted"/>
<comment type="catalytic activity">
    <reaction evidence="2">
        <text>2 GTP = 3',3'-c-di-GMP + 2 diphosphate</text>
        <dbReference type="Rhea" id="RHEA:24898"/>
        <dbReference type="ChEBI" id="CHEBI:33019"/>
        <dbReference type="ChEBI" id="CHEBI:37565"/>
        <dbReference type="ChEBI" id="CHEBI:58805"/>
        <dbReference type="EC" id="2.7.7.65"/>
    </reaction>
</comment>
<feature type="region of interest" description="Disordered" evidence="4">
    <location>
        <begin position="304"/>
        <end position="335"/>
    </location>
</feature>
<dbReference type="GO" id="GO:0043709">
    <property type="term" value="P:cell adhesion involved in single-species biofilm formation"/>
    <property type="evidence" value="ECO:0007669"/>
    <property type="project" value="TreeGrafter"/>
</dbReference>
<accession>A0A4S4B1S3</accession>
<dbReference type="InterPro" id="IPR000160">
    <property type="entry name" value="GGDEF_dom"/>
</dbReference>
<dbReference type="PANTHER" id="PTHR45138:SF9">
    <property type="entry name" value="DIGUANYLATE CYCLASE DGCM-RELATED"/>
    <property type="match status" value="1"/>
</dbReference>
<evidence type="ECO:0000256" key="2">
    <source>
        <dbReference type="ARBA" id="ARBA00034247"/>
    </source>
</evidence>
<dbReference type="PROSITE" id="PS50887">
    <property type="entry name" value="GGDEF"/>
    <property type="match status" value="1"/>
</dbReference>
<dbReference type="InterPro" id="IPR001789">
    <property type="entry name" value="Sig_transdc_resp-reg_receiver"/>
</dbReference>
<protein>
    <recommendedName>
        <fullName evidence="1">diguanylate cyclase</fullName>
        <ecNumber evidence="1">2.7.7.65</ecNumber>
    </recommendedName>
</protein>
<dbReference type="Proteomes" id="UP000308430">
    <property type="component" value="Unassembled WGS sequence"/>
</dbReference>
<feature type="modified residue" description="4-aspartylphosphate" evidence="3">
    <location>
        <position position="387"/>
    </location>
</feature>
<dbReference type="PROSITE" id="PS51833">
    <property type="entry name" value="HDOD"/>
    <property type="match status" value="1"/>
</dbReference>
<dbReference type="EMBL" id="SSOC01000002">
    <property type="protein sequence ID" value="THF66511.1"/>
    <property type="molecule type" value="Genomic_DNA"/>
</dbReference>
<dbReference type="FunFam" id="3.30.70.270:FF:000001">
    <property type="entry name" value="Diguanylate cyclase domain protein"/>
    <property type="match status" value="1"/>
</dbReference>
<evidence type="ECO:0000259" key="5">
    <source>
        <dbReference type="PROSITE" id="PS50110"/>
    </source>
</evidence>
<dbReference type="InterPro" id="IPR029787">
    <property type="entry name" value="Nucleotide_cyclase"/>
</dbReference>
<dbReference type="GO" id="GO:1902201">
    <property type="term" value="P:negative regulation of bacterial-type flagellum-dependent cell motility"/>
    <property type="evidence" value="ECO:0007669"/>
    <property type="project" value="TreeGrafter"/>
</dbReference>
<dbReference type="OrthoDB" id="9813903at2"/>